<evidence type="ECO:0000259" key="1">
    <source>
        <dbReference type="Pfam" id="PF13966"/>
    </source>
</evidence>
<gene>
    <name evidence="2" type="ORF">Tci_446049</name>
</gene>
<organism evidence="2">
    <name type="scientific">Tanacetum cinerariifolium</name>
    <name type="common">Dalmatian daisy</name>
    <name type="synonym">Chrysanthemum cinerariifolium</name>
    <dbReference type="NCBI Taxonomy" id="118510"/>
    <lineage>
        <taxon>Eukaryota</taxon>
        <taxon>Viridiplantae</taxon>
        <taxon>Streptophyta</taxon>
        <taxon>Embryophyta</taxon>
        <taxon>Tracheophyta</taxon>
        <taxon>Spermatophyta</taxon>
        <taxon>Magnoliopsida</taxon>
        <taxon>eudicotyledons</taxon>
        <taxon>Gunneridae</taxon>
        <taxon>Pentapetalae</taxon>
        <taxon>asterids</taxon>
        <taxon>campanulids</taxon>
        <taxon>Asterales</taxon>
        <taxon>Asteraceae</taxon>
        <taxon>Asteroideae</taxon>
        <taxon>Anthemideae</taxon>
        <taxon>Anthemidinae</taxon>
        <taxon>Tanacetum</taxon>
    </lineage>
</organism>
<dbReference type="InterPro" id="IPR026960">
    <property type="entry name" value="RVT-Znf"/>
</dbReference>
<name>A0A699HTB3_TANCI</name>
<dbReference type="AlphaFoldDB" id="A0A699HTB3"/>
<sequence length="191" mass="22483">TKIRNGRNSNAWFDSWHDKGPLSRVISQSTITAANLSLSARVRDLVSKNGWVWPNDWVSEYGEVLDIPMHTFNDDIADKTIWVNRKGRLKTQDRLSKWLNILDMACPFRKICKDSHSHLFFHCSYAKRLWERLVLGAMVYFVWQERNFRLFRKCERSNDKFFSIVTKTVRLKLMGLILLKSSLDVKKATED</sequence>
<dbReference type="PANTHER" id="PTHR33116">
    <property type="entry name" value="REVERSE TRANSCRIPTASE ZINC-BINDING DOMAIN-CONTAINING PROTEIN-RELATED-RELATED"/>
    <property type="match status" value="1"/>
</dbReference>
<proteinExistence type="predicted"/>
<reference evidence="2" key="1">
    <citation type="journal article" date="2019" name="Sci. Rep.">
        <title>Draft genome of Tanacetum cinerariifolium, the natural source of mosquito coil.</title>
        <authorList>
            <person name="Yamashiro T."/>
            <person name="Shiraishi A."/>
            <person name="Satake H."/>
            <person name="Nakayama K."/>
        </authorList>
    </citation>
    <scope>NUCLEOTIDE SEQUENCE</scope>
</reference>
<evidence type="ECO:0000313" key="2">
    <source>
        <dbReference type="EMBL" id="GEY74075.1"/>
    </source>
</evidence>
<feature type="non-terminal residue" evidence="2">
    <location>
        <position position="1"/>
    </location>
</feature>
<accession>A0A699HTB3</accession>
<comment type="caution">
    <text evidence="2">The sequence shown here is derived from an EMBL/GenBank/DDBJ whole genome shotgun (WGS) entry which is preliminary data.</text>
</comment>
<protein>
    <recommendedName>
        <fullName evidence="1">Reverse transcriptase zinc-binding domain-containing protein</fullName>
    </recommendedName>
</protein>
<dbReference type="PANTHER" id="PTHR33116:SF78">
    <property type="entry name" value="OS12G0587133 PROTEIN"/>
    <property type="match status" value="1"/>
</dbReference>
<feature type="domain" description="Reverse transcriptase zinc-binding" evidence="1">
    <location>
        <begin position="80"/>
        <end position="130"/>
    </location>
</feature>
<dbReference type="Pfam" id="PF13966">
    <property type="entry name" value="zf-RVT"/>
    <property type="match status" value="1"/>
</dbReference>
<dbReference type="EMBL" id="BKCJ010205209">
    <property type="protein sequence ID" value="GEY74075.1"/>
    <property type="molecule type" value="Genomic_DNA"/>
</dbReference>